<dbReference type="EMBL" id="JBHSOH010000020">
    <property type="protein sequence ID" value="MFC5849416.1"/>
    <property type="molecule type" value="Genomic_DNA"/>
</dbReference>
<name>A0ABW1DNR2_9DEIO</name>
<evidence type="ECO:0000313" key="1">
    <source>
        <dbReference type="EMBL" id="MFC5849416.1"/>
    </source>
</evidence>
<accession>A0ABW1DNR2</accession>
<dbReference type="Proteomes" id="UP001595979">
    <property type="component" value="Unassembled WGS sequence"/>
</dbReference>
<proteinExistence type="predicted"/>
<sequence>MTHLPSQTYRLSAALTLTSEAPLGAATLDALRENLQAAVQRSYDEGAITGDLGFDEALQDVGLSGDAPRADVQALAYADDPSLLIAVYGSTCYLIRSGLVRFRVGDNEYQMCLREMLQSVNGPAPVRIVDATPLIEAEYRRLHPDDPELLELCEADEDALLFGAVERDPAAAYGLPDAPQEFER</sequence>
<reference evidence="2" key="1">
    <citation type="journal article" date="2019" name="Int. J. Syst. Evol. Microbiol.">
        <title>The Global Catalogue of Microorganisms (GCM) 10K type strain sequencing project: providing services to taxonomists for standard genome sequencing and annotation.</title>
        <authorList>
            <consortium name="The Broad Institute Genomics Platform"/>
            <consortium name="The Broad Institute Genome Sequencing Center for Infectious Disease"/>
            <person name="Wu L."/>
            <person name="Ma J."/>
        </authorList>
    </citation>
    <scope>NUCLEOTIDE SEQUENCE [LARGE SCALE GENOMIC DNA]</scope>
    <source>
        <strain evidence="2">CGMCC 1.15053</strain>
    </source>
</reference>
<keyword evidence="2" id="KW-1185">Reference proteome</keyword>
<evidence type="ECO:0000313" key="2">
    <source>
        <dbReference type="Proteomes" id="UP001595979"/>
    </source>
</evidence>
<dbReference type="RefSeq" id="WP_380050536.1">
    <property type="nucleotide sequence ID" value="NZ_JBHSOH010000020.1"/>
</dbReference>
<gene>
    <name evidence="1" type="ORF">ACFPQ6_13975</name>
</gene>
<comment type="caution">
    <text evidence="1">The sequence shown here is derived from an EMBL/GenBank/DDBJ whole genome shotgun (WGS) entry which is preliminary data.</text>
</comment>
<protein>
    <submittedName>
        <fullName evidence="1">Uncharacterized protein</fullName>
    </submittedName>
</protein>
<organism evidence="1 2">
    <name type="scientific">Deinococcus petrolearius</name>
    <dbReference type="NCBI Taxonomy" id="1751295"/>
    <lineage>
        <taxon>Bacteria</taxon>
        <taxon>Thermotogati</taxon>
        <taxon>Deinococcota</taxon>
        <taxon>Deinococci</taxon>
        <taxon>Deinococcales</taxon>
        <taxon>Deinococcaceae</taxon>
        <taxon>Deinococcus</taxon>
    </lineage>
</organism>